<feature type="transmembrane region" description="Helical" evidence="9">
    <location>
        <begin position="103"/>
        <end position="123"/>
    </location>
</feature>
<organism evidence="11 12">
    <name type="scientific">Galleria mellonella</name>
    <name type="common">Greater wax moth</name>
    <dbReference type="NCBI Taxonomy" id="7137"/>
    <lineage>
        <taxon>Eukaryota</taxon>
        <taxon>Metazoa</taxon>
        <taxon>Ecdysozoa</taxon>
        <taxon>Arthropoda</taxon>
        <taxon>Hexapoda</taxon>
        <taxon>Insecta</taxon>
        <taxon>Pterygota</taxon>
        <taxon>Neoptera</taxon>
        <taxon>Endopterygota</taxon>
        <taxon>Lepidoptera</taxon>
        <taxon>Glossata</taxon>
        <taxon>Ditrysia</taxon>
        <taxon>Pyraloidea</taxon>
        <taxon>Pyralidae</taxon>
        <taxon>Galleriinae</taxon>
        <taxon>Galleria</taxon>
    </lineage>
</organism>
<feature type="compositionally biased region" description="Basic and acidic residues" evidence="8">
    <location>
        <begin position="1"/>
        <end position="13"/>
    </location>
</feature>
<gene>
    <name evidence="12" type="primary">LOC113514822</name>
</gene>
<dbReference type="InterPro" id="IPR037519">
    <property type="entry name" value="LITAF_fam"/>
</dbReference>
<feature type="compositionally biased region" description="Pro residues" evidence="8">
    <location>
        <begin position="31"/>
        <end position="40"/>
    </location>
</feature>
<dbReference type="InterPro" id="IPR006629">
    <property type="entry name" value="LITAF"/>
</dbReference>
<sequence>MKAADNKEVRVDDNQSVYPPLNEAEQSLPYINPPPYPGLPQAPSAPGISQVTPERAATPMPATISAVNLEQSVGPNPTRVTCKSCYQNVTTRISRNPTIRTHLIALLFCVFGLWFCACLPYCADSCLNLDHYCSKCGNYIGTYKN</sequence>
<evidence type="ECO:0000256" key="9">
    <source>
        <dbReference type="SAM" id="Phobius"/>
    </source>
</evidence>
<evidence type="ECO:0000256" key="1">
    <source>
        <dbReference type="ARBA" id="ARBA00004414"/>
    </source>
</evidence>
<keyword evidence="9" id="KW-0812">Transmembrane</keyword>
<dbReference type="PANTHER" id="PTHR23292:SF14">
    <property type="entry name" value="FI16615P1-RELATED"/>
    <property type="match status" value="1"/>
</dbReference>
<evidence type="ECO:0000256" key="7">
    <source>
        <dbReference type="ARBA" id="ARBA00023136"/>
    </source>
</evidence>
<dbReference type="RefSeq" id="XP_026754714.2">
    <property type="nucleotide sequence ID" value="XM_026898913.3"/>
</dbReference>
<evidence type="ECO:0000313" key="11">
    <source>
        <dbReference type="Proteomes" id="UP001652740"/>
    </source>
</evidence>
<feature type="domain" description="LITAF" evidence="10">
    <location>
        <begin position="61"/>
        <end position="145"/>
    </location>
</feature>
<evidence type="ECO:0000256" key="3">
    <source>
        <dbReference type="ARBA" id="ARBA00004630"/>
    </source>
</evidence>
<comment type="subcellular location">
    <subcellularLocation>
        <location evidence="2">Endosome membrane</location>
        <topology evidence="2">Peripheral membrane protein</topology>
    </subcellularLocation>
    <subcellularLocation>
        <location evidence="1">Late endosome membrane</location>
    </subcellularLocation>
    <subcellularLocation>
        <location evidence="3">Lysosome membrane</location>
        <topology evidence="3">Peripheral membrane protein</topology>
        <orientation evidence="3">Cytoplasmic side</orientation>
    </subcellularLocation>
</comment>
<evidence type="ECO:0000256" key="6">
    <source>
        <dbReference type="ARBA" id="ARBA00022833"/>
    </source>
</evidence>
<evidence type="ECO:0000256" key="8">
    <source>
        <dbReference type="SAM" id="MobiDB-lite"/>
    </source>
</evidence>
<keyword evidence="6" id="KW-0862">Zinc</keyword>
<dbReference type="PROSITE" id="PS51837">
    <property type="entry name" value="LITAF"/>
    <property type="match status" value="1"/>
</dbReference>
<dbReference type="InParanoid" id="A0A6J1WR97"/>
<dbReference type="AlphaFoldDB" id="A0A6J1WR97"/>
<evidence type="ECO:0000256" key="2">
    <source>
        <dbReference type="ARBA" id="ARBA00004481"/>
    </source>
</evidence>
<dbReference type="GO" id="GO:0031902">
    <property type="term" value="C:late endosome membrane"/>
    <property type="evidence" value="ECO:0007669"/>
    <property type="project" value="UniProtKB-SubCell"/>
</dbReference>
<evidence type="ECO:0000256" key="4">
    <source>
        <dbReference type="ARBA" id="ARBA00005975"/>
    </source>
</evidence>
<dbReference type="PANTHER" id="PTHR23292">
    <property type="entry name" value="LIPOPOLYSACCHARIDE-INDUCED TUMOR NECROSIS FACTOR-ALPHA FACTOR"/>
    <property type="match status" value="1"/>
</dbReference>
<keyword evidence="9" id="KW-1133">Transmembrane helix</keyword>
<dbReference type="SMART" id="SM00714">
    <property type="entry name" value="LITAF"/>
    <property type="match status" value="1"/>
</dbReference>
<accession>A0A6J1WR97</accession>
<comment type="similarity">
    <text evidence="4">Belongs to the CDIP1/LITAF family.</text>
</comment>
<dbReference type="Proteomes" id="UP001652740">
    <property type="component" value="Unplaced"/>
</dbReference>
<proteinExistence type="inferred from homology"/>
<reference evidence="12" key="1">
    <citation type="submission" date="2025-08" db="UniProtKB">
        <authorList>
            <consortium name="RefSeq"/>
        </authorList>
    </citation>
    <scope>IDENTIFICATION</scope>
    <source>
        <tissue evidence="12">Whole larvae</tissue>
    </source>
</reference>
<name>A0A6J1WR97_GALME</name>
<dbReference type="GO" id="GO:0008270">
    <property type="term" value="F:zinc ion binding"/>
    <property type="evidence" value="ECO:0007669"/>
    <property type="project" value="TreeGrafter"/>
</dbReference>
<protein>
    <submittedName>
        <fullName evidence="12">Lipopolysaccharide-induced tumor necrosis factor-alpha factor homolog</fullName>
    </submittedName>
</protein>
<keyword evidence="5" id="KW-0479">Metal-binding</keyword>
<evidence type="ECO:0000313" key="12">
    <source>
        <dbReference type="RefSeq" id="XP_026754714.2"/>
    </source>
</evidence>
<dbReference type="GeneID" id="113514822"/>
<dbReference type="Pfam" id="PF10601">
    <property type="entry name" value="zf-LITAF-like"/>
    <property type="match status" value="1"/>
</dbReference>
<keyword evidence="7 9" id="KW-0472">Membrane</keyword>
<dbReference type="GO" id="GO:0005765">
    <property type="term" value="C:lysosomal membrane"/>
    <property type="evidence" value="ECO:0007669"/>
    <property type="project" value="UniProtKB-SubCell"/>
</dbReference>
<evidence type="ECO:0000256" key="5">
    <source>
        <dbReference type="ARBA" id="ARBA00022723"/>
    </source>
</evidence>
<keyword evidence="11" id="KW-1185">Reference proteome</keyword>
<evidence type="ECO:0000259" key="10">
    <source>
        <dbReference type="PROSITE" id="PS51837"/>
    </source>
</evidence>
<dbReference type="KEGG" id="gmw:113514822"/>
<feature type="region of interest" description="Disordered" evidence="8">
    <location>
        <begin position="1"/>
        <end position="54"/>
    </location>
</feature>